<dbReference type="SMART" id="SM00248">
    <property type="entry name" value="ANK"/>
    <property type="match status" value="2"/>
</dbReference>
<dbReference type="InterPro" id="IPR011990">
    <property type="entry name" value="TPR-like_helical_dom_sf"/>
</dbReference>
<dbReference type="SUPFAM" id="SSF48403">
    <property type="entry name" value="Ankyrin repeat"/>
    <property type="match status" value="1"/>
</dbReference>
<dbReference type="SUPFAM" id="SSF144232">
    <property type="entry name" value="HIT/MYND zinc finger-like"/>
    <property type="match status" value="1"/>
</dbReference>
<gene>
    <name evidence="7" type="ORF">OS493_033975</name>
</gene>
<dbReference type="PROSITE" id="PS50865">
    <property type="entry name" value="ZF_MYND_2"/>
    <property type="match status" value="1"/>
</dbReference>
<evidence type="ECO:0000259" key="6">
    <source>
        <dbReference type="PROSITE" id="PS50865"/>
    </source>
</evidence>
<feature type="repeat" description="ANK" evidence="4">
    <location>
        <begin position="358"/>
        <end position="390"/>
    </location>
</feature>
<dbReference type="PROSITE" id="PS50297">
    <property type="entry name" value="ANK_REP_REGION"/>
    <property type="match status" value="1"/>
</dbReference>
<dbReference type="OrthoDB" id="2519255at2759"/>
<dbReference type="EMBL" id="MU825919">
    <property type="protein sequence ID" value="KAJ7382617.1"/>
    <property type="molecule type" value="Genomic_DNA"/>
</dbReference>
<keyword evidence="3" id="KW-0862">Zinc</keyword>
<dbReference type="AlphaFoldDB" id="A0A9X0D0F6"/>
<dbReference type="Gene3D" id="1.25.40.20">
    <property type="entry name" value="Ankyrin repeat-containing domain"/>
    <property type="match status" value="1"/>
</dbReference>
<dbReference type="PROSITE" id="PS50088">
    <property type="entry name" value="ANK_REPEAT"/>
    <property type="match status" value="1"/>
</dbReference>
<evidence type="ECO:0000313" key="7">
    <source>
        <dbReference type="EMBL" id="KAJ7382617.1"/>
    </source>
</evidence>
<protein>
    <recommendedName>
        <fullName evidence="6">MYND-type domain-containing protein</fullName>
    </recommendedName>
</protein>
<evidence type="ECO:0000256" key="2">
    <source>
        <dbReference type="ARBA" id="ARBA00022771"/>
    </source>
</evidence>
<reference evidence="7" key="1">
    <citation type="submission" date="2023-01" db="EMBL/GenBank/DDBJ databases">
        <title>Genome assembly of the deep-sea coral Lophelia pertusa.</title>
        <authorList>
            <person name="Herrera S."/>
            <person name="Cordes E."/>
        </authorList>
    </citation>
    <scope>NUCLEOTIDE SEQUENCE</scope>
    <source>
        <strain evidence="7">USNM1676648</strain>
        <tissue evidence="7">Polyp</tissue>
    </source>
</reference>
<dbReference type="GO" id="GO:0008270">
    <property type="term" value="F:zinc ion binding"/>
    <property type="evidence" value="ECO:0007669"/>
    <property type="project" value="UniProtKB-KW"/>
</dbReference>
<dbReference type="Pfam" id="PF01753">
    <property type="entry name" value="zf-MYND"/>
    <property type="match status" value="1"/>
</dbReference>
<dbReference type="Gene3D" id="1.25.40.10">
    <property type="entry name" value="Tetratricopeptide repeat domain"/>
    <property type="match status" value="1"/>
</dbReference>
<keyword evidence="4" id="KW-0040">ANK repeat</keyword>
<keyword evidence="1" id="KW-0479">Metal-binding</keyword>
<evidence type="ECO:0000256" key="5">
    <source>
        <dbReference type="PROSITE-ProRule" id="PRU00134"/>
    </source>
</evidence>
<proteinExistence type="predicted"/>
<dbReference type="InterPro" id="IPR036770">
    <property type="entry name" value="Ankyrin_rpt-contain_sf"/>
</dbReference>
<dbReference type="Gene3D" id="6.10.140.2220">
    <property type="match status" value="1"/>
</dbReference>
<dbReference type="InterPro" id="IPR002110">
    <property type="entry name" value="Ankyrin_rpt"/>
</dbReference>
<keyword evidence="2 5" id="KW-0863">Zinc-finger</keyword>
<feature type="domain" description="MYND-type" evidence="6">
    <location>
        <begin position="607"/>
        <end position="645"/>
    </location>
</feature>
<evidence type="ECO:0000256" key="4">
    <source>
        <dbReference type="PROSITE-ProRule" id="PRU00023"/>
    </source>
</evidence>
<accession>A0A9X0D0F6</accession>
<evidence type="ECO:0000256" key="1">
    <source>
        <dbReference type="ARBA" id="ARBA00022723"/>
    </source>
</evidence>
<sequence length="647" mass="72976">MEPTWFDTKDMGLGDKDLGELLGMFGGMVAVFNPMYPLQFERFGDGNLDDDPEFKSHITKLVETQNHEVATELGVDFEAKTYDEALGFYNKAVEVAPNVSHKFDKELSEKKCWGLNHLRSYFRAVHGQANTLRKMGRYEESLKKYLELEKLDSKFYSWSSFANWRYHVLEVYMKMGDDKGALKFALKKSNIEAFRVSSSCGAWFWTKALLDYRYKKQTGFAEDYFDASNSDDPESKNLFNNFEGTILRAFQASPETLRFLTGERKLPNCRVPYHMGNWASLSNVGIYCLSNAELWRNTPGALEWAARNVRTLMCSLILNQDLECCKTLNIKCSTSQFEELLSQGIFLDAKVSNNGRHSGKTLVHVATCNEKPQLLRMLLNAGAEVKTSRIGRGIPPPLHMSCYYNFSPKIIKILCNAGADPTDKCGMHYSPLQMAAEQGAITAFKTAFECLPAHRKKDQGVLDSILLAVFQSSCYECVTGLGNLCQRCLGGDSAHPPDATWTGVLDILMELNYKPAKKYLESMNEFPGKKKLFAYYTSKLRGEEPQVIAEGPSLGRKPLSLMQSSNMSTFLSAMGQFGEPFHSGMALQALQKQIESCKAVIPKSATCENCKGREKKMMVCGQCRQAYYCSRECQKKNWKEHKKSCSP</sequence>
<name>A0A9X0D0F6_9CNID</name>
<dbReference type="InterPro" id="IPR002893">
    <property type="entry name" value="Znf_MYND"/>
</dbReference>
<comment type="caution">
    <text evidence="7">The sequence shown here is derived from an EMBL/GenBank/DDBJ whole genome shotgun (WGS) entry which is preliminary data.</text>
</comment>
<dbReference type="PROSITE" id="PS01360">
    <property type="entry name" value="ZF_MYND_1"/>
    <property type="match status" value="1"/>
</dbReference>
<evidence type="ECO:0000313" key="8">
    <source>
        <dbReference type="Proteomes" id="UP001163046"/>
    </source>
</evidence>
<evidence type="ECO:0000256" key="3">
    <source>
        <dbReference type="ARBA" id="ARBA00022833"/>
    </source>
</evidence>
<dbReference type="Proteomes" id="UP001163046">
    <property type="component" value="Unassembled WGS sequence"/>
</dbReference>
<organism evidence="7 8">
    <name type="scientific">Desmophyllum pertusum</name>
    <dbReference type="NCBI Taxonomy" id="174260"/>
    <lineage>
        <taxon>Eukaryota</taxon>
        <taxon>Metazoa</taxon>
        <taxon>Cnidaria</taxon>
        <taxon>Anthozoa</taxon>
        <taxon>Hexacorallia</taxon>
        <taxon>Scleractinia</taxon>
        <taxon>Caryophylliina</taxon>
        <taxon>Caryophylliidae</taxon>
        <taxon>Desmophyllum</taxon>
    </lineage>
</organism>
<keyword evidence="8" id="KW-1185">Reference proteome</keyword>
<dbReference type="SUPFAM" id="SSF48452">
    <property type="entry name" value="TPR-like"/>
    <property type="match status" value="1"/>
</dbReference>